<proteinExistence type="predicted"/>
<dbReference type="InterPro" id="IPR001789">
    <property type="entry name" value="Sig_transdc_resp-reg_receiver"/>
</dbReference>
<name>A0ABV2T0W9_9BACT</name>
<evidence type="ECO:0000259" key="3">
    <source>
        <dbReference type="PROSITE" id="PS50930"/>
    </source>
</evidence>
<dbReference type="Proteomes" id="UP001549749">
    <property type="component" value="Unassembled WGS sequence"/>
</dbReference>
<dbReference type="Pfam" id="PF04397">
    <property type="entry name" value="LytTR"/>
    <property type="match status" value="1"/>
</dbReference>
<dbReference type="PROSITE" id="PS50110">
    <property type="entry name" value="RESPONSE_REGULATORY"/>
    <property type="match status" value="1"/>
</dbReference>
<dbReference type="GO" id="GO:0003677">
    <property type="term" value="F:DNA binding"/>
    <property type="evidence" value="ECO:0007669"/>
    <property type="project" value="UniProtKB-KW"/>
</dbReference>
<dbReference type="PANTHER" id="PTHR37299:SF1">
    <property type="entry name" value="STAGE 0 SPORULATION PROTEIN A HOMOLOG"/>
    <property type="match status" value="1"/>
</dbReference>
<dbReference type="InterPro" id="IPR007492">
    <property type="entry name" value="LytTR_DNA-bd_dom"/>
</dbReference>
<keyword evidence="1" id="KW-0597">Phosphoprotein</keyword>
<dbReference type="Gene3D" id="2.40.50.1020">
    <property type="entry name" value="LytTr DNA-binding domain"/>
    <property type="match status" value="1"/>
</dbReference>
<dbReference type="RefSeq" id="WP_354658923.1">
    <property type="nucleotide sequence ID" value="NZ_JBEXAC010000001.1"/>
</dbReference>
<evidence type="ECO:0000313" key="5">
    <source>
        <dbReference type="Proteomes" id="UP001549749"/>
    </source>
</evidence>
<accession>A0ABV2T0W9</accession>
<evidence type="ECO:0000313" key="4">
    <source>
        <dbReference type="EMBL" id="MET6996277.1"/>
    </source>
</evidence>
<protein>
    <submittedName>
        <fullName evidence="4">LytTR family DNA-binding domain-containing protein</fullName>
    </submittedName>
</protein>
<dbReference type="SUPFAM" id="SSF52172">
    <property type="entry name" value="CheY-like"/>
    <property type="match status" value="1"/>
</dbReference>
<evidence type="ECO:0000259" key="2">
    <source>
        <dbReference type="PROSITE" id="PS50110"/>
    </source>
</evidence>
<dbReference type="PROSITE" id="PS50930">
    <property type="entry name" value="HTH_LYTTR"/>
    <property type="match status" value="1"/>
</dbReference>
<evidence type="ECO:0000256" key="1">
    <source>
        <dbReference type="PROSITE-ProRule" id="PRU00169"/>
    </source>
</evidence>
<feature type="domain" description="HTH LytTR-type" evidence="3">
    <location>
        <begin position="139"/>
        <end position="237"/>
    </location>
</feature>
<organism evidence="4 5">
    <name type="scientific">Chitinophaga defluvii</name>
    <dbReference type="NCBI Taxonomy" id="3163343"/>
    <lineage>
        <taxon>Bacteria</taxon>
        <taxon>Pseudomonadati</taxon>
        <taxon>Bacteroidota</taxon>
        <taxon>Chitinophagia</taxon>
        <taxon>Chitinophagales</taxon>
        <taxon>Chitinophagaceae</taxon>
        <taxon>Chitinophaga</taxon>
    </lineage>
</organism>
<sequence>MSTPLSCVILDDNYLDRLAIASELEGRDSIRLIGSFASALEAIGPIKKQQPDLLLLDVNMPDINGLQLLKGLGSQAPACIIVSSHPEYALDGFALNVFDYILKPLTTERFNHALKRLRDFLAMKQRAEAYVAMVENEKIVFKEGHDEIHLTLNDISYLEAFGDYTKIVTPKKDYLTLATLGSFLENLPSEKFVRIHRSYAVAKAKVSLITRNTIGINNVNLPVGKTYRISLAQIKSLNGNTKS</sequence>
<keyword evidence="5" id="KW-1185">Reference proteome</keyword>
<dbReference type="EMBL" id="JBEXAC010000001">
    <property type="protein sequence ID" value="MET6996277.1"/>
    <property type="molecule type" value="Genomic_DNA"/>
</dbReference>
<gene>
    <name evidence="4" type="ORF">ABR189_02815</name>
</gene>
<dbReference type="InterPro" id="IPR011006">
    <property type="entry name" value="CheY-like_superfamily"/>
</dbReference>
<dbReference type="SMART" id="SM00448">
    <property type="entry name" value="REC"/>
    <property type="match status" value="1"/>
</dbReference>
<dbReference type="SMART" id="SM00850">
    <property type="entry name" value="LytTR"/>
    <property type="match status" value="1"/>
</dbReference>
<dbReference type="Gene3D" id="3.40.50.2300">
    <property type="match status" value="1"/>
</dbReference>
<feature type="domain" description="Response regulatory" evidence="2">
    <location>
        <begin position="6"/>
        <end position="118"/>
    </location>
</feature>
<dbReference type="PANTHER" id="PTHR37299">
    <property type="entry name" value="TRANSCRIPTIONAL REGULATOR-RELATED"/>
    <property type="match status" value="1"/>
</dbReference>
<reference evidence="4 5" key="1">
    <citation type="submission" date="2024-06" db="EMBL/GenBank/DDBJ databases">
        <title>Chitinophaga defluvii sp. nov., isolated from municipal sewage.</title>
        <authorList>
            <person name="Zhang L."/>
        </authorList>
    </citation>
    <scope>NUCLEOTIDE SEQUENCE [LARGE SCALE GENOMIC DNA]</scope>
    <source>
        <strain evidence="4 5">H8</strain>
    </source>
</reference>
<dbReference type="Pfam" id="PF00072">
    <property type="entry name" value="Response_reg"/>
    <property type="match status" value="1"/>
</dbReference>
<comment type="caution">
    <text evidence="4">The sequence shown here is derived from an EMBL/GenBank/DDBJ whole genome shotgun (WGS) entry which is preliminary data.</text>
</comment>
<feature type="modified residue" description="4-aspartylphosphate" evidence="1">
    <location>
        <position position="57"/>
    </location>
</feature>
<keyword evidence="4" id="KW-0238">DNA-binding</keyword>
<dbReference type="InterPro" id="IPR046947">
    <property type="entry name" value="LytR-like"/>
</dbReference>